<dbReference type="EMBL" id="GL882879">
    <property type="protein sequence ID" value="EGF84127.1"/>
    <property type="molecule type" value="Genomic_DNA"/>
</dbReference>
<dbReference type="GeneID" id="18237780"/>
<dbReference type="Proteomes" id="UP000007241">
    <property type="component" value="Unassembled WGS sequence"/>
</dbReference>
<evidence type="ECO:0008006" key="3">
    <source>
        <dbReference type="Google" id="ProtNLM"/>
    </source>
</evidence>
<dbReference type="OrthoDB" id="270318at2759"/>
<evidence type="ECO:0000313" key="1">
    <source>
        <dbReference type="EMBL" id="EGF84127.1"/>
    </source>
</evidence>
<dbReference type="AlphaFoldDB" id="F4NVR0"/>
<dbReference type="STRING" id="684364.F4NVR0"/>
<dbReference type="HOGENOM" id="CLU_406501_0_0_1"/>
<organism evidence="1 2">
    <name type="scientific">Batrachochytrium dendrobatidis (strain JAM81 / FGSC 10211)</name>
    <name type="common">Frog chytrid fungus</name>
    <dbReference type="NCBI Taxonomy" id="684364"/>
    <lineage>
        <taxon>Eukaryota</taxon>
        <taxon>Fungi</taxon>
        <taxon>Fungi incertae sedis</taxon>
        <taxon>Chytridiomycota</taxon>
        <taxon>Chytridiomycota incertae sedis</taxon>
        <taxon>Chytridiomycetes</taxon>
        <taxon>Rhizophydiales</taxon>
        <taxon>Rhizophydiales incertae sedis</taxon>
        <taxon>Batrachochytrium</taxon>
    </lineage>
</organism>
<dbReference type="RefSeq" id="XP_006675410.1">
    <property type="nucleotide sequence ID" value="XM_006675347.1"/>
</dbReference>
<sequence length="676" mass="76958">MLLRRSKVRVSLVSALTTILFYQHWPQPTILLKPHRAISSPLTDPNSSILINSKIATASITLPLLGKTRTTKTLPRIMMLTDCPVEVWTRIFSFVHDDTGLKLFPLICKQARCVSASPSSKALYFLTRYGKNMSFYFAYRKHLKALDLLVVQIMLQNGAQLPRFVAQKITSDYHMQSSGGISTPLFVFFVNHTYNIYADLALFNENASTFTSDHAAFERLVRAPISDTAVTIEKVNTLIHQFKFIPVSDLCSKPIAESIYYLSRLNLSFIRKLIVNGFDLSVVNDSIMERVMIHPYLNVRYLKRYLDVGFVLSNICIKRALAGGRVHTIAILHKLVEETKLKKLACDTIEDLFGPYLDRNTSLNVPWSSETVHRIIHTFQIPDTVIAKALLSNPDSVCTFDRVHPEFPVTRCYLKARPYPVWEWVLATYGPQHEFSISCMDDALSRAVADQELHDLHQKYLSAGFVFRPRHIKILACRLLHRSMTGNSLQLLRHLREQVIARQMKAFAEDTHLDDTDSDGGERTYNRSNHSHSDDINCISNTEVLAFRKSVLEEIVDNEEWGTRMRTIQLEGGPRGGAIRIDRPPEDALRFLEEARQLLSELRVSPLPTIPIQSTENSTAKNSMEINSITIGISGSKKSSDSWISRMQDWWRTRNLNPITSKKPKPLYIEPAQSSI</sequence>
<keyword evidence="2" id="KW-1185">Reference proteome</keyword>
<accession>F4NVR0</accession>
<protein>
    <recommendedName>
        <fullName evidence="3">F-box domain-containing protein</fullName>
    </recommendedName>
</protein>
<name>F4NVR0_BATDJ</name>
<proteinExistence type="predicted"/>
<reference evidence="1 2" key="1">
    <citation type="submission" date="2009-12" db="EMBL/GenBank/DDBJ databases">
        <title>The draft genome of Batrachochytrium dendrobatidis.</title>
        <authorList>
            <consortium name="US DOE Joint Genome Institute (JGI-PGF)"/>
            <person name="Kuo A."/>
            <person name="Salamov A."/>
            <person name="Schmutz J."/>
            <person name="Lucas S."/>
            <person name="Pitluck S."/>
            <person name="Rosenblum E."/>
            <person name="Stajich J."/>
            <person name="Eisen M."/>
            <person name="Grigoriev I.V."/>
        </authorList>
    </citation>
    <scope>NUCLEOTIDE SEQUENCE [LARGE SCALE GENOMIC DNA]</scope>
    <source>
        <strain evidence="2">JAM81 / FGSC 10211</strain>
    </source>
</reference>
<evidence type="ECO:0000313" key="2">
    <source>
        <dbReference type="Proteomes" id="UP000007241"/>
    </source>
</evidence>
<dbReference type="InParanoid" id="F4NVR0"/>
<gene>
    <name evidence="1" type="ORF">BATDEDRAFT_21895</name>
</gene>